<keyword evidence="1" id="KW-0862">Zinc</keyword>
<evidence type="ECO:0000313" key="5">
    <source>
        <dbReference type="EMBL" id="AQP46735.1"/>
    </source>
</evidence>
<feature type="domain" description="Methyltransferase" evidence="3">
    <location>
        <begin position="84"/>
        <end position="168"/>
    </location>
</feature>
<feature type="binding site" evidence="1">
    <location>
        <position position="9"/>
    </location>
    <ligand>
        <name>Zn(2+)</name>
        <dbReference type="ChEBI" id="CHEBI:29105"/>
    </ligand>
</feature>
<protein>
    <submittedName>
        <fullName evidence="5">Uncharacterized protein</fullName>
    </submittedName>
</protein>
<dbReference type="InterPro" id="IPR048647">
    <property type="entry name" value="RlmA_N"/>
</dbReference>
<dbReference type="Pfam" id="PF13649">
    <property type="entry name" value="Methyltransf_25"/>
    <property type="match status" value="1"/>
</dbReference>
<keyword evidence="1" id="KW-0479">Metal-binding</keyword>
<name>A0A1Q2CKZ0_9ACTN</name>
<dbReference type="CDD" id="cd02440">
    <property type="entry name" value="AdoMet_MTases"/>
    <property type="match status" value="1"/>
</dbReference>
<dbReference type="Proteomes" id="UP000188145">
    <property type="component" value="Chromosome"/>
</dbReference>
<dbReference type="PANTHER" id="PTHR42912">
    <property type="entry name" value="METHYLTRANSFERASE"/>
    <property type="match status" value="1"/>
</dbReference>
<dbReference type="GO" id="GO:0046872">
    <property type="term" value="F:metal ion binding"/>
    <property type="evidence" value="ECO:0007669"/>
    <property type="project" value="UniProtKB-KW"/>
</dbReference>
<keyword evidence="2" id="KW-0949">S-adenosyl-L-methionine</keyword>
<dbReference type="KEGG" id="tes:BW730_03520"/>
<feature type="binding site" evidence="2">
    <location>
        <position position="68"/>
    </location>
    <ligand>
        <name>S-adenosyl-L-methionine</name>
        <dbReference type="ChEBI" id="CHEBI:59789"/>
    </ligand>
</feature>
<proteinExistence type="predicted"/>
<dbReference type="STRING" id="1332264.BW730_03520"/>
<dbReference type="RefSeq" id="WP_077685041.1">
    <property type="nucleotide sequence ID" value="NZ_CP019606.1"/>
</dbReference>
<feature type="domain" description="23S rRNA (guanine(745)-N(1))-methyltransferase N-terminal" evidence="4">
    <location>
        <begin position="8"/>
        <end position="42"/>
    </location>
</feature>
<dbReference type="GO" id="GO:0008168">
    <property type="term" value="F:methyltransferase activity"/>
    <property type="evidence" value="ECO:0007669"/>
    <property type="project" value="InterPro"/>
</dbReference>
<feature type="binding site" evidence="2">
    <location>
        <position position="179"/>
    </location>
    <ligand>
        <name>S-adenosyl-L-methionine</name>
        <dbReference type="ChEBI" id="CHEBI:59789"/>
    </ligand>
</feature>
<dbReference type="EMBL" id="CP019606">
    <property type="protein sequence ID" value="AQP46735.1"/>
    <property type="molecule type" value="Genomic_DNA"/>
</dbReference>
<organism evidence="5 6">
    <name type="scientific">Tessaracoccus aquimaris</name>
    <dbReference type="NCBI Taxonomy" id="1332264"/>
    <lineage>
        <taxon>Bacteria</taxon>
        <taxon>Bacillati</taxon>
        <taxon>Actinomycetota</taxon>
        <taxon>Actinomycetes</taxon>
        <taxon>Propionibacteriales</taxon>
        <taxon>Propionibacteriaceae</taxon>
        <taxon>Tessaracoccus</taxon>
    </lineage>
</organism>
<gene>
    <name evidence="5" type="ORF">BW730_03520</name>
</gene>
<accession>A0A1Q2CKZ0</accession>
<dbReference type="OrthoDB" id="108476at2"/>
<dbReference type="InterPro" id="IPR041698">
    <property type="entry name" value="Methyltransf_25"/>
</dbReference>
<dbReference type="Gene3D" id="3.40.50.150">
    <property type="entry name" value="Vaccinia Virus protein VP39"/>
    <property type="match status" value="1"/>
</dbReference>
<dbReference type="InterPro" id="IPR050508">
    <property type="entry name" value="Methyltransf_Superfamily"/>
</dbReference>
<dbReference type="InterPro" id="IPR016718">
    <property type="entry name" value="rRNA_m1G-MeTrfase_A_prd"/>
</dbReference>
<evidence type="ECO:0000313" key="6">
    <source>
        <dbReference type="Proteomes" id="UP000188145"/>
    </source>
</evidence>
<feature type="binding site" evidence="1">
    <location>
        <position position="25"/>
    </location>
    <ligand>
        <name>Zn(2+)</name>
        <dbReference type="ChEBI" id="CHEBI:29105"/>
    </ligand>
</feature>
<reference evidence="6" key="1">
    <citation type="submission" date="2017-02" db="EMBL/GenBank/DDBJ databases">
        <title>Tessaracoccus aquaemaris sp. nov., isolated from the intestine of a Korean rockfish, Sebastes schlegelii, in a marine aquaculture pond.</title>
        <authorList>
            <person name="Tak E.J."/>
            <person name="Bae J.-W."/>
        </authorList>
    </citation>
    <scope>NUCLEOTIDE SEQUENCE [LARGE SCALE GENOMIC DNA]</scope>
    <source>
        <strain evidence="6">NSG39</strain>
    </source>
</reference>
<evidence type="ECO:0000259" key="4">
    <source>
        <dbReference type="Pfam" id="PF21302"/>
    </source>
</evidence>
<feature type="binding site" evidence="2">
    <location>
        <begin position="91"/>
        <end position="92"/>
    </location>
    <ligand>
        <name>S-adenosyl-L-methionine</name>
        <dbReference type="ChEBI" id="CHEBI:59789"/>
    </ligand>
</feature>
<keyword evidence="6" id="KW-1185">Reference proteome</keyword>
<evidence type="ECO:0000256" key="2">
    <source>
        <dbReference type="PIRSR" id="PIRSR018249-2"/>
    </source>
</evidence>
<evidence type="ECO:0000259" key="3">
    <source>
        <dbReference type="Pfam" id="PF13649"/>
    </source>
</evidence>
<dbReference type="InterPro" id="IPR029063">
    <property type="entry name" value="SAM-dependent_MTases_sf"/>
</dbReference>
<dbReference type="SUPFAM" id="SSF53335">
    <property type="entry name" value="S-adenosyl-L-methionine-dependent methyltransferases"/>
    <property type="match status" value="1"/>
</dbReference>
<dbReference type="PIRSF" id="PIRSF018249">
    <property type="entry name" value="MyrA_prd"/>
    <property type="match status" value="1"/>
</dbReference>
<sequence length="264" mass="28082">MSGLDWTACPVCHQRLTRRDGALRCGNRHSYDLARQGYVNLLGRTPPANADTAEMLDARARFLSAGHYDPIADAVARAAHGPRIAEVGAGTGFYLARVLDAHPDAEGLATDVSVAAAKRAARSHPRADAVVADTWARLPLPDDSLDTIVCVFAPRNPAEFKRVLRPGGTLVVAQPLPGHLAELRERHGLLGVGEDKSERLAASLPGWDVTTRERIARRVEVSASVVADLIGMGPNAFHGLPGHVEAAFLDVDVEVIALVSPTPA</sequence>
<evidence type="ECO:0000256" key="1">
    <source>
        <dbReference type="PIRSR" id="PIRSR018249-1"/>
    </source>
</evidence>
<feature type="binding site" evidence="1">
    <location>
        <position position="12"/>
    </location>
    <ligand>
        <name>Zn(2+)</name>
        <dbReference type="ChEBI" id="CHEBI:29105"/>
    </ligand>
</feature>
<dbReference type="Pfam" id="PF21302">
    <property type="entry name" value="Zn_ribbon_RlmA"/>
    <property type="match status" value="1"/>
</dbReference>
<feature type="binding site" evidence="1">
    <location>
        <position position="29"/>
    </location>
    <ligand>
        <name>Zn(2+)</name>
        <dbReference type="ChEBI" id="CHEBI:29105"/>
    </ligand>
</feature>
<dbReference type="AlphaFoldDB" id="A0A1Q2CKZ0"/>
<dbReference type="PANTHER" id="PTHR42912:SF45">
    <property type="entry name" value="23S RRNA (GUANINE(745)-N(1))-METHYLTRANSFERASE"/>
    <property type="match status" value="1"/>
</dbReference>